<dbReference type="Pfam" id="PF05402">
    <property type="entry name" value="PqqD"/>
    <property type="match status" value="1"/>
</dbReference>
<dbReference type="KEGG" id="sxi:SXIM_13200"/>
<dbReference type="RefSeq" id="WP_030726275.1">
    <property type="nucleotide sequence ID" value="NZ_CP009922.3"/>
</dbReference>
<reference evidence="1" key="1">
    <citation type="submission" date="2019-08" db="EMBL/GenBank/DDBJ databases">
        <title>Complete genome sequence of a mangrove-derived Streptomyces xiamenensis.</title>
        <authorList>
            <person name="Xu J."/>
        </authorList>
    </citation>
    <scope>NUCLEOTIDE SEQUENCE</scope>
    <source>
        <strain evidence="1">318</strain>
    </source>
</reference>
<protein>
    <recommendedName>
        <fullName evidence="3">Lasso peptide biosynthesis PqqD family chaperone</fullName>
    </recommendedName>
</protein>
<dbReference type="Gene3D" id="1.10.10.1150">
    <property type="entry name" value="Coenzyme PQQ synthesis protein D (PqqD)"/>
    <property type="match status" value="1"/>
</dbReference>
<dbReference type="Proteomes" id="UP000034034">
    <property type="component" value="Chromosome"/>
</dbReference>
<dbReference type="HOGENOM" id="CLU_159325_3_0_11"/>
<dbReference type="EMBL" id="CP009922">
    <property type="protein sequence ID" value="AKG42704.1"/>
    <property type="molecule type" value="Genomic_DNA"/>
</dbReference>
<dbReference type="AlphaFoldDB" id="A0A0F7FRW2"/>
<sequence length="90" mass="9419">MTAPAPASIALRPGITPATTGDTMVLLDERAGKYWQINPTGTLVLRHLLDGATPEQAAAALAREHPGAVHAEADVADLLATLREKRLLAS</sequence>
<accession>A0A0F7FRW2</accession>
<evidence type="ECO:0008006" key="3">
    <source>
        <dbReference type="Google" id="ProtNLM"/>
    </source>
</evidence>
<keyword evidence="2" id="KW-1185">Reference proteome</keyword>
<dbReference type="NCBIfam" id="NF033530">
    <property type="entry name" value="lasso_PqqD_Strm"/>
    <property type="match status" value="1"/>
</dbReference>
<dbReference type="STRING" id="408015.SXIM_13200"/>
<gene>
    <name evidence="1" type="ORF">SXIM_13200</name>
</gene>
<proteinExistence type="predicted"/>
<name>A0A0F7FRW2_9ACTN</name>
<evidence type="ECO:0000313" key="1">
    <source>
        <dbReference type="EMBL" id="AKG42704.1"/>
    </source>
</evidence>
<organism evidence="1 2">
    <name type="scientific">Streptomyces xiamenensis</name>
    <dbReference type="NCBI Taxonomy" id="408015"/>
    <lineage>
        <taxon>Bacteria</taxon>
        <taxon>Bacillati</taxon>
        <taxon>Actinomycetota</taxon>
        <taxon>Actinomycetes</taxon>
        <taxon>Kitasatosporales</taxon>
        <taxon>Streptomycetaceae</taxon>
        <taxon>Streptomyces</taxon>
    </lineage>
</organism>
<dbReference type="InterPro" id="IPR008792">
    <property type="entry name" value="PQQD"/>
</dbReference>
<evidence type="ECO:0000313" key="2">
    <source>
        <dbReference type="Proteomes" id="UP000034034"/>
    </source>
</evidence>
<dbReference type="InterPro" id="IPR041881">
    <property type="entry name" value="PqqD_sf"/>
</dbReference>
<dbReference type="PATRIC" id="fig|408015.6.peg.1352"/>